<dbReference type="EMBL" id="CXST01000010">
    <property type="protein sequence ID" value="CTQ47585.1"/>
    <property type="molecule type" value="Genomic_DNA"/>
</dbReference>
<dbReference type="Proteomes" id="UP000048926">
    <property type="component" value="Unassembled WGS sequence"/>
</dbReference>
<accession>A0A0M6YBW5</accession>
<reference evidence="2" key="1">
    <citation type="submission" date="2015-07" db="EMBL/GenBank/DDBJ databases">
        <authorList>
            <person name="Rodrigo-Torres Lidia"/>
            <person name="Arahal R.David."/>
        </authorList>
    </citation>
    <scope>NUCLEOTIDE SEQUENCE [LARGE SCALE GENOMIC DNA]</scope>
    <source>
        <strain evidence="2">CECT 4801</strain>
    </source>
</reference>
<dbReference type="RefSeq" id="WP_055661603.1">
    <property type="nucleotide sequence ID" value="NZ_CXST01000010.1"/>
</dbReference>
<proteinExistence type="predicted"/>
<keyword evidence="2" id="KW-1185">Reference proteome</keyword>
<gene>
    <name evidence="1" type="ORF">LAL4801_06047</name>
</gene>
<dbReference type="OrthoDB" id="7848607at2"/>
<dbReference type="AlphaFoldDB" id="A0A0M6YBW5"/>
<protein>
    <submittedName>
        <fullName evidence="1">Uncharacterized protein</fullName>
    </submittedName>
</protein>
<sequence length="149" mass="17431">MSNLTRLRNFFFRKEESSAVVESDVTALHIYKSSKCKNRAILVTIIQVDEKNIQNIIDITVNKMSKDHTIVYVTDNSDFSILRKNNVIFEYVPSRLQQNIHKDRLSWKPYLAERWELILVKWRPLKILSYGQPIDSFLATAPEQEASSE</sequence>
<name>A0A0M6YBW5_9HYPH</name>
<evidence type="ECO:0000313" key="1">
    <source>
        <dbReference type="EMBL" id="CTQ47585.1"/>
    </source>
</evidence>
<organism evidence="1 2">
    <name type="scientific">Roseibium aggregatum</name>
    <dbReference type="NCBI Taxonomy" id="187304"/>
    <lineage>
        <taxon>Bacteria</taxon>
        <taxon>Pseudomonadati</taxon>
        <taxon>Pseudomonadota</taxon>
        <taxon>Alphaproteobacteria</taxon>
        <taxon>Hyphomicrobiales</taxon>
        <taxon>Stappiaceae</taxon>
        <taxon>Roseibium</taxon>
    </lineage>
</organism>
<evidence type="ECO:0000313" key="2">
    <source>
        <dbReference type="Proteomes" id="UP000048926"/>
    </source>
</evidence>